<dbReference type="AlphaFoldDB" id="A0A9N9PTJ1"/>
<name>A0A9N9PTJ1_9HELO</name>
<dbReference type="Proteomes" id="UP000696280">
    <property type="component" value="Unassembled WGS sequence"/>
</dbReference>
<feature type="domain" description="Clr5" evidence="2">
    <location>
        <begin position="58"/>
        <end position="109"/>
    </location>
</feature>
<dbReference type="OrthoDB" id="3521172at2759"/>
<dbReference type="Pfam" id="PF14420">
    <property type="entry name" value="Clr5"/>
    <property type="match status" value="1"/>
</dbReference>
<feature type="region of interest" description="Disordered" evidence="1">
    <location>
        <begin position="20"/>
        <end position="55"/>
    </location>
</feature>
<dbReference type="PANTHER" id="PTHR38788:SF3">
    <property type="entry name" value="CLR5 DOMAIN-CONTAINING PROTEIN"/>
    <property type="match status" value="1"/>
</dbReference>
<keyword evidence="4" id="KW-1185">Reference proteome</keyword>
<dbReference type="Gene3D" id="1.25.40.10">
    <property type="entry name" value="Tetratricopeptide repeat domain"/>
    <property type="match status" value="1"/>
</dbReference>
<dbReference type="InterPro" id="IPR025676">
    <property type="entry name" value="Clr5_dom"/>
</dbReference>
<protein>
    <recommendedName>
        <fullName evidence="2">Clr5 domain-containing protein</fullName>
    </recommendedName>
</protein>
<sequence>MKKIPNLTMDLSHENHNGPAALYSSPFTSSNTPNSASHNHFLHSSSGSAPRKLQQPAEEEWASLKLIIEDLYIREDTTQKDLLRLLGTKYGFKVTPKQLTNRLKTWDFWKNITQRHRNIMQHPTTNGLDNAPTMKVTPAKVRRREKERLRRNGHGSFNDSQVLTTTSPGIDTMVVDDGDDLLKTTAAQSSLSNWEFVSWDSVDVNNSPKLTRLFSQLSLEEIPILELSPSTSPTTSTAIVTQSQYVNCCELDKRFSDETLPSSSSNSHTLKESSPGNRSAWPFKYADVDFPLPYFSRCSSPSPFNEVYIFPTNPISARESRMRKSIATIEELFVCESKLAHLKNTRLFSVSDSRILEITRFLVQSFLSRGFNKRAEYWCKQLLHNIESSQTQDSAETFTDRLNLVEAICCRRRYREALAILNGMEKDLLQLCAPSEESLLRFLLLKGEILWYLGDHGNEEAQLRTALQNCLTSFGPNHTKTLEAMFRLAYPLQATGRTEQSEKLLRIAVQVEQKNSLTIYRLIPKLAKLRYEQGHHEESILLCRKSLERAKVQGGTGESAMIRMEIRASLNCITNALLTQRNIRKIIEVFEEYMEWHDHDHSDTSVLVQILASLGETCSTFQEEHEVRQLVSFVKRFENEYLYRLENTLEACRRHIKWLQENSDVPSFLDRNLWYINYLEEWYQEQKDKEEVQVSEFARELVTGFILDDE</sequence>
<comment type="caution">
    <text evidence="3">The sequence shown here is derived from an EMBL/GenBank/DDBJ whole genome shotgun (WGS) entry which is preliminary data.</text>
</comment>
<dbReference type="SUPFAM" id="SSF48452">
    <property type="entry name" value="TPR-like"/>
    <property type="match status" value="1"/>
</dbReference>
<feature type="region of interest" description="Disordered" evidence="1">
    <location>
        <begin position="257"/>
        <end position="277"/>
    </location>
</feature>
<evidence type="ECO:0000259" key="2">
    <source>
        <dbReference type="Pfam" id="PF14420"/>
    </source>
</evidence>
<gene>
    <name evidence="3" type="ORF">HYFRA_00010015</name>
</gene>
<evidence type="ECO:0000313" key="4">
    <source>
        <dbReference type="Proteomes" id="UP000696280"/>
    </source>
</evidence>
<dbReference type="PANTHER" id="PTHR38788">
    <property type="entry name" value="CLR5 DOMAIN-CONTAINING PROTEIN"/>
    <property type="match status" value="1"/>
</dbReference>
<dbReference type="InterPro" id="IPR011990">
    <property type="entry name" value="TPR-like_helical_dom_sf"/>
</dbReference>
<reference evidence="3" key="1">
    <citation type="submission" date="2021-07" db="EMBL/GenBank/DDBJ databases">
        <authorList>
            <person name="Durling M."/>
        </authorList>
    </citation>
    <scope>NUCLEOTIDE SEQUENCE</scope>
</reference>
<proteinExistence type="predicted"/>
<dbReference type="EMBL" id="CAJVRL010000051">
    <property type="protein sequence ID" value="CAG8953557.1"/>
    <property type="molecule type" value="Genomic_DNA"/>
</dbReference>
<accession>A0A9N9PTJ1</accession>
<evidence type="ECO:0000313" key="3">
    <source>
        <dbReference type="EMBL" id="CAG8953557.1"/>
    </source>
</evidence>
<feature type="compositionally biased region" description="Polar residues" evidence="1">
    <location>
        <begin position="259"/>
        <end position="277"/>
    </location>
</feature>
<feature type="compositionally biased region" description="Low complexity" evidence="1">
    <location>
        <begin position="24"/>
        <end position="37"/>
    </location>
</feature>
<evidence type="ECO:0000256" key="1">
    <source>
        <dbReference type="SAM" id="MobiDB-lite"/>
    </source>
</evidence>
<organism evidence="3 4">
    <name type="scientific">Hymenoscyphus fraxineus</name>
    <dbReference type="NCBI Taxonomy" id="746836"/>
    <lineage>
        <taxon>Eukaryota</taxon>
        <taxon>Fungi</taxon>
        <taxon>Dikarya</taxon>
        <taxon>Ascomycota</taxon>
        <taxon>Pezizomycotina</taxon>
        <taxon>Leotiomycetes</taxon>
        <taxon>Helotiales</taxon>
        <taxon>Helotiaceae</taxon>
        <taxon>Hymenoscyphus</taxon>
    </lineage>
</organism>